<evidence type="ECO:0000259" key="1">
    <source>
        <dbReference type="Pfam" id="PF22589"/>
    </source>
</evidence>
<comment type="caution">
    <text evidence="3">The sequence shown here is derived from an EMBL/GenBank/DDBJ whole genome shotgun (WGS) entry which is preliminary data.</text>
</comment>
<dbReference type="Proteomes" id="UP000663823">
    <property type="component" value="Unassembled WGS sequence"/>
</dbReference>
<evidence type="ECO:0000313" key="2">
    <source>
        <dbReference type="EMBL" id="CAF0884974.1"/>
    </source>
</evidence>
<evidence type="ECO:0000313" key="7">
    <source>
        <dbReference type="Proteomes" id="UP000663889"/>
    </source>
</evidence>
<dbReference type="AlphaFoldDB" id="A0A814B726"/>
<dbReference type="Proteomes" id="UP000663874">
    <property type="component" value="Unassembled WGS sequence"/>
</dbReference>
<evidence type="ECO:0000313" key="6">
    <source>
        <dbReference type="EMBL" id="CAF4189162.1"/>
    </source>
</evidence>
<dbReference type="InterPro" id="IPR054323">
    <property type="entry name" value="SPMIP1_C"/>
</dbReference>
<dbReference type="EMBL" id="CAJNOU010000225">
    <property type="protein sequence ID" value="CAF0922958.1"/>
    <property type="molecule type" value="Genomic_DNA"/>
</dbReference>
<dbReference type="EMBL" id="CAJOBE010015383">
    <property type="protein sequence ID" value="CAF4189162.1"/>
    <property type="molecule type" value="Genomic_DNA"/>
</dbReference>
<organism evidence="3 7">
    <name type="scientific">Rotaria sordida</name>
    <dbReference type="NCBI Taxonomy" id="392033"/>
    <lineage>
        <taxon>Eukaryota</taxon>
        <taxon>Metazoa</taxon>
        <taxon>Spiralia</taxon>
        <taxon>Gnathifera</taxon>
        <taxon>Rotifera</taxon>
        <taxon>Eurotatoria</taxon>
        <taxon>Bdelloidea</taxon>
        <taxon>Philodinida</taxon>
        <taxon>Philodinidae</taxon>
        <taxon>Rotaria</taxon>
    </lineage>
</organism>
<gene>
    <name evidence="6" type="ORF">FNK824_LOCUS35650</name>
    <name evidence="5" type="ORF">OTI717_LOCUS15449</name>
    <name evidence="2" type="ORF">RFH988_LOCUS8171</name>
    <name evidence="3" type="ORF">SEV965_LOCUS6745</name>
    <name evidence="4" type="ORF">ZHD862_LOCUS9483</name>
</gene>
<evidence type="ECO:0000313" key="4">
    <source>
        <dbReference type="EMBL" id="CAF0941323.1"/>
    </source>
</evidence>
<dbReference type="Proteomes" id="UP000663882">
    <property type="component" value="Unassembled WGS sequence"/>
</dbReference>
<proteinExistence type="predicted"/>
<accession>A0A814B726</accession>
<name>A0A814B726_9BILA</name>
<feature type="domain" description="Sperm microtubule inner protein 1 C-terminal" evidence="1">
    <location>
        <begin position="62"/>
        <end position="152"/>
    </location>
</feature>
<dbReference type="PANTHER" id="PTHR35826:SF1">
    <property type="entry name" value="PROTEIN ATP6V1FNB-LIKE"/>
    <property type="match status" value="1"/>
</dbReference>
<dbReference type="Proteomes" id="UP000663864">
    <property type="component" value="Unassembled WGS sequence"/>
</dbReference>
<dbReference type="Pfam" id="PF22589">
    <property type="entry name" value="SPMIP1"/>
    <property type="match status" value="1"/>
</dbReference>
<evidence type="ECO:0000313" key="5">
    <source>
        <dbReference type="EMBL" id="CAF3748638.1"/>
    </source>
</evidence>
<dbReference type="OrthoDB" id="410807at2759"/>
<dbReference type="EMBL" id="CAJNOO010000271">
    <property type="protein sequence ID" value="CAF0884974.1"/>
    <property type="molecule type" value="Genomic_DNA"/>
</dbReference>
<dbReference type="Proteomes" id="UP000663889">
    <property type="component" value="Unassembled WGS sequence"/>
</dbReference>
<protein>
    <recommendedName>
        <fullName evidence="1">Sperm microtubule inner protein 1 C-terminal domain-containing protein</fullName>
    </recommendedName>
</protein>
<dbReference type="EMBL" id="CAJNOT010000324">
    <property type="protein sequence ID" value="CAF0941323.1"/>
    <property type="molecule type" value="Genomic_DNA"/>
</dbReference>
<reference evidence="3" key="1">
    <citation type="submission" date="2021-02" db="EMBL/GenBank/DDBJ databases">
        <authorList>
            <person name="Nowell W R."/>
        </authorList>
    </citation>
    <scope>NUCLEOTIDE SEQUENCE</scope>
</reference>
<evidence type="ECO:0000313" key="3">
    <source>
        <dbReference type="EMBL" id="CAF0922958.1"/>
    </source>
</evidence>
<dbReference type="PANTHER" id="PTHR35826">
    <property type="entry name" value="PROTEIN ATP6V1FNB-LIKE"/>
    <property type="match status" value="1"/>
</dbReference>
<sequence length="160" mass="19913">MQANIQQEETIRRQWWKKYNEIKQYLLYETNLLLAWQQWNYMNRSNLLKEFILYEKRKHIQKLNLKSKQINHLVKLNQNMNEPFHRPIMLPVELNVRHLLYHGVTQDNSQLDYSTGRQTYLKFRKRLAPDEKYYYPITSSMDITWHIEDFYERNNDKMQI</sequence>
<dbReference type="EMBL" id="CAJOAX010001826">
    <property type="protein sequence ID" value="CAF3748638.1"/>
    <property type="molecule type" value="Genomic_DNA"/>
</dbReference>